<evidence type="ECO:0000313" key="2">
    <source>
        <dbReference type="Proteomes" id="UP000193719"/>
    </source>
</evidence>
<comment type="caution">
    <text evidence="1">The sequence shown here is derived from an EMBL/GenBank/DDBJ whole genome shotgun (WGS) entry which is preliminary data.</text>
</comment>
<keyword evidence="2" id="KW-1185">Reference proteome</keyword>
<protein>
    <submittedName>
        <fullName evidence="1">Uncharacterized protein</fullName>
    </submittedName>
</protein>
<accession>A0A1Y1VBK2</accession>
<proteinExistence type="predicted"/>
<dbReference type="EMBL" id="MCFH01000019">
    <property type="protein sequence ID" value="ORX51093.1"/>
    <property type="molecule type" value="Genomic_DNA"/>
</dbReference>
<reference evidence="1 2" key="1">
    <citation type="submission" date="2016-08" db="EMBL/GenBank/DDBJ databases">
        <title>Genomes of anaerobic fungi encode conserved fungal cellulosomes for biomass hydrolysis.</title>
        <authorList>
            <consortium name="DOE Joint Genome Institute"/>
            <person name="Haitjema C.H."/>
            <person name="Gilmore S.P."/>
            <person name="Henske J.K."/>
            <person name="Solomon K.V."/>
            <person name="De Groot R."/>
            <person name="Kuo A."/>
            <person name="Mondo S.J."/>
            <person name="Salamov A.A."/>
            <person name="Labutti K."/>
            <person name="Zhao Z."/>
            <person name="Chiniquy J."/>
            <person name="Barry K."/>
            <person name="Brewer H.M."/>
            <person name="Purvine S.O."/>
            <person name="Wright A.T."/>
            <person name="Boxma B."/>
            <person name="Van Alen T."/>
            <person name="Hackstein J.H."/>
            <person name="Baker S.E."/>
            <person name="Grigoriev I.V."/>
            <person name="O'Malley M.A."/>
        </authorList>
    </citation>
    <scope>NUCLEOTIDE SEQUENCE [LARGE SCALE GENOMIC DNA]</scope>
    <source>
        <strain evidence="2">finn</strain>
    </source>
</reference>
<evidence type="ECO:0000313" key="1">
    <source>
        <dbReference type="EMBL" id="ORX51093.1"/>
    </source>
</evidence>
<reference evidence="1 2" key="2">
    <citation type="submission" date="2016-08" db="EMBL/GenBank/DDBJ databases">
        <title>Pervasive Adenine N6-methylation of Active Genes in Fungi.</title>
        <authorList>
            <consortium name="DOE Joint Genome Institute"/>
            <person name="Mondo S.J."/>
            <person name="Dannebaum R.O."/>
            <person name="Kuo R.C."/>
            <person name="Labutti K."/>
            <person name="Haridas S."/>
            <person name="Kuo A."/>
            <person name="Salamov A."/>
            <person name="Ahrendt S.R."/>
            <person name="Lipzen A."/>
            <person name="Sullivan W."/>
            <person name="Andreopoulos W.B."/>
            <person name="Clum A."/>
            <person name="Lindquist E."/>
            <person name="Daum C."/>
            <person name="Ramamoorthy G.K."/>
            <person name="Gryganskyi A."/>
            <person name="Culley D."/>
            <person name="Magnuson J.K."/>
            <person name="James T.Y."/>
            <person name="O'Malley M.A."/>
            <person name="Stajich J.E."/>
            <person name="Spatafora J.W."/>
            <person name="Visel A."/>
            <person name="Grigoriev I.V."/>
        </authorList>
    </citation>
    <scope>NUCLEOTIDE SEQUENCE [LARGE SCALE GENOMIC DNA]</scope>
    <source>
        <strain evidence="2">finn</strain>
    </source>
</reference>
<dbReference type="OrthoDB" id="10656518at2759"/>
<organism evidence="1 2">
    <name type="scientific">Piromyces finnis</name>
    <dbReference type="NCBI Taxonomy" id="1754191"/>
    <lineage>
        <taxon>Eukaryota</taxon>
        <taxon>Fungi</taxon>
        <taxon>Fungi incertae sedis</taxon>
        <taxon>Chytridiomycota</taxon>
        <taxon>Chytridiomycota incertae sedis</taxon>
        <taxon>Neocallimastigomycetes</taxon>
        <taxon>Neocallimastigales</taxon>
        <taxon>Neocallimastigaceae</taxon>
        <taxon>Piromyces</taxon>
    </lineage>
</organism>
<gene>
    <name evidence="1" type="ORF">BCR36DRAFT_288711</name>
</gene>
<dbReference type="AlphaFoldDB" id="A0A1Y1VBK2"/>
<sequence>MEYTNSYINFLNYIVNFYDSGLTYDYEILNYKYIIEKNDTVDLYKLFSNFSNIKLTNKEWFEINNENKSFFLLTLGIYLLNADYSNSYLYNSMNNFNICWHEDIIKINENDVKIWLKWFNTSGDLYKYYEEEIKAKEQEIIENTRIIDNILQISLKNFMRFDSYTNINQLLLPSFFHYLNNNNIYNIQI</sequence>
<name>A0A1Y1VBK2_9FUNG</name>
<dbReference type="Proteomes" id="UP000193719">
    <property type="component" value="Unassembled WGS sequence"/>
</dbReference>